<evidence type="ECO:0000313" key="1">
    <source>
        <dbReference type="EMBL" id="KXI26792.1"/>
    </source>
</evidence>
<organism evidence="1 2">
    <name type="scientific">Paraglaciecola hydrolytica</name>
    <dbReference type="NCBI Taxonomy" id="1799789"/>
    <lineage>
        <taxon>Bacteria</taxon>
        <taxon>Pseudomonadati</taxon>
        <taxon>Pseudomonadota</taxon>
        <taxon>Gammaproteobacteria</taxon>
        <taxon>Alteromonadales</taxon>
        <taxon>Alteromonadaceae</taxon>
        <taxon>Paraglaciecola</taxon>
    </lineage>
</organism>
<comment type="caution">
    <text evidence="1">The sequence shown here is derived from an EMBL/GenBank/DDBJ whole genome shotgun (WGS) entry which is preliminary data.</text>
</comment>
<gene>
    <name evidence="1" type="ORF">AX660_03210</name>
</gene>
<dbReference type="Proteomes" id="UP000070299">
    <property type="component" value="Unassembled WGS sequence"/>
</dbReference>
<name>A0A148KKE5_9ALTE</name>
<accession>A0A148KKE5</accession>
<sequence>MIKKDYYRYDELSPRFNILDADLVYWHEKRLLSFVIPQLIQDYIIGGWIKGGGFRGYGVVEYKGLISIPSSTEKLILEKGKSHIGDCWLLELDKIKYLDDSYRFSVPLPNSLIHSWQSRSLVDIDWDIIPAKRFPTVQKESSIQPFIKAMESIKNKEFKPMSHFEADLKDILSPPYLEIKKQELCITHENLIKLGIIESDKKPEGLQEISKNTPLLNAEPQESDKRSSQLSALIERMLLAKPNLKTIEVWRLLRAETELDIMERTYDNEGILMDMTANDLLWVSRYGNQSNVLKSTFDSKVSRIRKKLGINKK</sequence>
<protein>
    <submittedName>
        <fullName evidence="1">Uncharacterized protein</fullName>
    </submittedName>
</protein>
<dbReference type="RefSeq" id="WP_068382246.1">
    <property type="nucleotide sequence ID" value="NZ_LSNE01000020.1"/>
</dbReference>
<evidence type="ECO:0000313" key="2">
    <source>
        <dbReference type="Proteomes" id="UP000070299"/>
    </source>
</evidence>
<keyword evidence="2" id="KW-1185">Reference proteome</keyword>
<proteinExistence type="predicted"/>
<dbReference type="OrthoDB" id="6401621at2"/>
<reference evidence="2" key="1">
    <citation type="submission" date="2016-02" db="EMBL/GenBank/DDBJ databases">
        <authorList>
            <person name="Schultz-Johansen M."/>
            <person name="Glaring M.A."/>
            <person name="Bech P.K."/>
            <person name="Stougaard P."/>
        </authorList>
    </citation>
    <scope>NUCLEOTIDE SEQUENCE [LARGE SCALE GENOMIC DNA]</scope>
    <source>
        <strain evidence="2">S66</strain>
    </source>
</reference>
<dbReference type="STRING" id="1799789.AX660_03210"/>
<dbReference type="AlphaFoldDB" id="A0A148KKE5"/>
<dbReference type="EMBL" id="LSNE01000020">
    <property type="protein sequence ID" value="KXI26792.1"/>
    <property type="molecule type" value="Genomic_DNA"/>
</dbReference>